<organism evidence="11 12">
    <name type="scientific">Discostella pseudostelligera</name>
    <dbReference type="NCBI Taxonomy" id="259834"/>
    <lineage>
        <taxon>Eukaryota</taxon>
        <taxon>Sar</taxon>
        <taxon>Stramenopiles</taxon>
        <taxon>Ochrophyta</taxon>
        <taxon>Bacillariophyta</taxon>
        <taxon>Coscinodiscophyceae</taxon>
        <taxon>Thalassiosirophycidae</taxon>
        <taxon>Stephanodiscales</taxon>
        <taxon>Stephanodiscaceae</taxon>
        <taxon>Discostella</taxon>
    </lineage>
</organism>
<dbReference type="InterPro" id="IPR004485">
    <property type="entry name" value="Cobalamin_biosynth_CobD/CbiB"/>
</dbReference>
<keyword evidence="12" id="KW-1185">Reference proteome</keyword>
<comment type="similarity">
    <text evidence="3">Belongs to the CobD/CbiB family.</text>
</comment>
<evidence type="ECO:0000256" key="7">
    <source>
        <dbReference type="ARBA" id="ARBA00022989"/>
    </source>
</evidence>
<evidence type="ECO:0000256" key="8">
    <source>
        <dbReference type="ARBA" id="ARBA00023136"/>
    </source>
</evidence>
<proteinExistence type="inferred from homology"/>
<comment type="caution">
    <text evidence="11">The sequence shown here is derived from an EMBL/GenBank/DDBJ whole genome shotgun (WGS) entry which is preliminary data.</text>
</comment>
<feature type="transmembrane region" description="Helical" evidence="10">
    <location>
        <begin position="450"/>
        <end position="475"/>
    </location>
</feature>
<comment type="pathway">
    <text evidence="2">Cofactor biosynthesis; adenosylcobalamin biosynthesis.</text>
</comment>
<evidence type="ECO:0000256" key="6">
    <source>
        <dbReference type="ARBA" id="ARBA00022692"/>
    </source>
</evidence>
<dbReference type="HAMAP" id="MF_00024">
    <property type="entry name" value="CobD_CbiB"/>
    <property type="match status" value="1"/>
</dbReference>
<evidence type="ECO:0000256" key="4">
    <source>
        <dbReference type="ARBA" id="ARBA00022475"/>
    </source>
</evidence>
<accession>A0ABD3MMT4</accession>
<evidence type="ECO:0000256" key="3">
    <source>
        <dbReference type="ARBA" id="ARBA00006263"/>
    </source>
</evidence>
<dbReference type="Proteomes" id="UP001530293">
    <property type="component" value="Unassembled WGS sequence"/>
</dbReference>
<feature type="region of interest" description="Disordered" evidence="9">
    <location>
        <begin position="185"/>
        <end position="208"/>
    </location>
</feature>
<dbReference type="PANTHER" id="PTHR34308:SF1">
    <property type="entry name" value="COBALAMIN BIOSYNTHESIS PROTEIN CBIB"/>
    <property type="match status" value="1"/>
</dbReference>
<feature type="transmembrane region" description="Helical" evidence="10">
    <location>
        <begin position="528"/>
        <end position="547"/>
    </location>
</feature>
<feature type="transmembrane region" description="Helical" evidence="10">
    <location>
        <begin position="730"/>
        <end position="749"/>
    </location>
</feature>
<comment type="subcellular location">
    <subcellularLocation>
        <location evidence="1">Cell membrane</location>
        <topology evidence="1">Multi-pass membrane protein</topology>
    </subcellularLocation>
</comment>
<reference evidence="11 12" key="1">
    <citation type="submission" date="2024-10" db="EMBL/GenBank/DDBJ databases">
        <title>Updated reference genomes for cyclostephanoid diatoms.</title>
        <authorList>
            <person name="Roberts W.R."/>
            <person name="Alverson A.J."/>
        </authorList>
    </citation>
    <scope>NUCLEOTIDE SEQUENCE [LARGE SCALE GENOMIC DNA]</scope>
    <source>
        <strain evidence="11 12">AJA232-27</strain>
    </source>
</reference>
<dbReference type="InterPro" id="IPR002808">
    <property type="entry name" value="AdoCbi_amidolase"/>
</dbReference>
<evidence type="ECO:0000256" key="2">
    <source>
        <dbReference type="ARBA" id="ARBA00004953"/>
    </source>
</evidence>
<dbReference type="EMBL" id="JALLBG020000121">
    <property type="protein sequence ID" value="KAL3763507.1"/>
    <property type="molecule type" value="Genomic_DNA"/>
</dbReference>
<keyword evidence="5" id="KW-0169">Cobalamin biosynthesis</keyword>
<dbReference type="Pfam" id="PF01955">
    <property type="entry name" value="CbiZ"/>
    <property type="match status" value="1"/>
</dbReference>
<evidence type="ECO:0000313" key="11">
    <source>
        <dbReference type="EMBL" id="KAL3763507.1"/>
    </source>
</evidence>
<dbReference type="AlphaFoldDB" id="A0ABD3MMT4"/>
<evidence type="ECO:0000313" key="12">
    <source>
        <dbReference type="Proteomes" id="UP001530293"/>
    </source>
</evidence>
<name>A0ABD3MMT4_9STRA</name>
<feature type="transmembrane region" description="Helical" evidence="10">
    <location>
        <begin position="594"/>
        <end position="615"/>
    </location>
</feature>
<keyword evidence="8 10" id="KW-0472">Membrane</keyword>
<evidence type="ECO:0008006" key="13">
    <source>
        <dbReference type="Google" id="ProtNLM"/>
    </source>
</evidence>
<evidence type="ECO:0000256" key="10">
    <source>
        <dbReference type="SAM" id="Phobius"/>
    </source>
</evidence>
<evidence type="ECO:0000256" key="1">
    <source>
        <dbReference type="ARBA" id="ARBA00004651"/>
    </source>
</evidence>
<keyword evidence="6 10" id="KW-0812">Transmembrane</keyword>
<dbReference type="GO" id="GO:0005886">
    <property type="term" value="C:plasma membrane"/>
    <property type="evidence" value="ECO:0007669"/>
    <property type="project" value="UniProtKB-SubCell"/>
</dbReference>
<evidence type="ECO:0000256" key="5">
    <source>
        <dbReference type="ARBA" id="ARBA00022573"/>
    </source>
</evidence>
<keyword evidence="7 10" id="KW-1133">Transmembrane helix</keyword>
<dbReference type="Pfam" id="PF03186">
    <property type="entry name" value="CobD_Cbib"/>
    <property type="match status" value="1"/>
</dbReference>
<keyword evidence="4" id="KW-1003">Cell membrane</keyword>
<sequence>MQNNNELHQLVRLSTGAIVSVNDHRVRVDIDIGIPSSTSSSSCTSCCSYGYQCLSSATLNGGNHTFADSANNNEVVKKTKTAHVINYKVPDTYDGLHPPPLQLLANFAKKEKLDDDDDHDGMLLDNTIGLLTAASMKTMTTASRSISISTGGEVNIDVIVTAGLSNSRSVGADADYFVCCESNSSSSTSDEDMTQHEHTVTTAEQSPSPPVGTINTIIIVNGAPLTPAAQVEAYAIAIEAKCAACVKLGVLCAKDPTNYGMGTGTDCCVLLSPCIISPKQHATTTTPTTTTCCSCGGGGGEVVIKHAGKHTLFAEMLGQAVQEATTEAIMINIRYLHYNFATYTLRRWIRILHTGIMKGARPSYIPRNPMVPVPRPPLSVTTIGLCFVFVTYLLPFNATGKLLVAAVIWDRFLGEPPLRFHPVCIAGSMINLCLSWCNTATTARIYTNPMLGFTCGFIFPASMLVIFLFGALKFLQFTDTIILMAGRVYNAHGTDNLCHSSTAYNNSMIMLVVVKHAMEMMAWILKLLLLKSTLSLQLLCTVALQMAHYLERNQIDEARIQLAWLCSRDASKLGSSDLAGATLESLSENLSDGFIAPLFWYVLLGPMGALGYRIVNTLDSRIGYRGKYEWFGKASARLDDLVNFVPARLTAFLLALAACPTRGWTSARKGLRTAWKDVKQCESPNAGWPMACFAGVLGVRLKKAGAYCLGADGVNPGPVDIRVGHTVTQVAAGISILVGVVITSIYQSLELE</sequence>
<dbReference type="NCBIfam" id="TIGR00380">
    <property type="entry name" value="cobal_cbiB"/>
    <property type="match status" value="1"/>
</dbReference>
<dbReference type="PANTHER" id="PTHR34308">
    <property type="entry name" value="COBALAMIN BIOSYNTHESIS PROTEIN CBIB"/>
    <property type="match status" value="1"/>
</dbReference>
<evidence type="ECO:0000256" key="9">
    <source>
        <dbReference type="SAM" id="MobiDB-lite"/>
    </source>
</evidence>
<gene>
    <name evidence="11" type="ORF">ACHAWU_009191</name>
</gene>
<protein>
    <recommendedName>
        <fullName evidence="13">Cobalamin biosynthesis protein CobD</fullName>
    </recommendedName>
</protein>